<organism evidence="2 3">
    <name type="scientific">Erwinia pyri</name>
    <dbReference type="NCBI Taxonomy" id="3062598"/>
    <lineage>
        <taxon>Bacteria</taxon>
        <taxon>Pseudomonadati</taxon>
        <taxon>Pseudomonadota</taxon>
        <taxon>Gammaproteobacteria</taxon>
        <taxon>Enterobacterales</taxon>
        <taxon>Erwiniaceae</taxon>
        <taxon>Erwinia</taxon>
    </lineage>
</organism>
<dbReference type="RefSeq" id="WP_306213659.1">
    <property type="nucleotide sequence ID" value="NZ_CP132356.1"/>
</dbReference>
<keyword evidence="2" id="KW-0614">Plasmid</keyword>
<evidence type="ECO:0000313" key="3">
    <source>
        <dbReference type="Proteomes" id="UP001228139"/>
    </source>
</evidence>
<reference evidence="2 3" key="1">
    <citation type="submission" date="2023-07" db="EMBL/GenBank/DDBJ databases">
        <title>Pathogenic bacteria of pear tree diseases.</title>
        <authorList>
            <person name="Zhang Z."/>
            <person name="He L."/>
            <person name="Huang R."/>
        </authorList>
    </citation>
    <scope>NUCLEOTIDE SEQUENCE [LARGE SCALE GENOMIC DNA]</scope>
    <source>
        <strain evidence="2 3">DE2</strain>
        <plasmid evidence="2 3">unnamed3</plasmid>
    </source>
</reference>
<sequence>MSRDTHGQGDATQVMAELVAEMRALREEVAGLKAELQEVRRLEHKPEQEPVQEQPEPSPITQQVTLRTWWQRFWE</sequence>
<dbReference type="EMBL" id="CP132356">
    <property type="protein sequence ID" value="WLS81260.1"/>
    <property type="molecule type" value="Genomic_DNA"/>
</dbReference>
<proteinExistence type="predicted"/>
<evidence type="ECO:0000313" key="2">
    <source>
        <dbReference type="EMBL" id="WLS81260.1"/>
    </source>
</evidence>
<gene>
    <name evidence="2" type="ORF">Q3V30_22625</name>
</gene>
<dbReference type="AlphaFoldDB" id="A0AA50HSQ8"/>
<evidence type="ECO:0000256" key="1">
    <source>
        <dbReference type="SAM" id="MobiDB-lite"/>
    </source>
</evidence>
<dbReference type="KEGG" id="epi:Q3V30_22625"/>
<accession>A0AA50HSQ8</accession>
<name>A0AA50HSQ8_9GAMM</name>
<feature type="region of interest" description="Disordered" evidence="1">
    <location>
        <begin position="41"/>
        <end position="61"/>
    </location>
</feature>
<keyword evidence="3" id="KW-1185">Reference proteome</keyword>
<protein>
    <submittedName>
        <fullName evidence="2">Uncharacterized protein</fullName>
    </submittedName>
</protein>
<geneLocation type="plasmid" evidence="2 3">
    <name>unnamed3</name>
</geneLocation>
<dbReference type="Proteomes" id="UP001228139">
    <property type="component" value="Plasmid unnamed3"/>
</dbReference>